<organism evidence="1 2">
    <name type="scientific">Campylobacter pinnipediorum subsp. pinnipediorum</name>
    <dbReference type="NCBI Taxonomy" id="1660067"/>
    <lineage>
        <taxon>Bacteria</taxon>
        <taxon>Pseudomonadati</taxon>
        <taxon>Campylobacterota</taxon>
        <taxon>Epsilonproteobacteria</taxon>
        <taxon>Campylobacterales</taxon>
        <taxon>Campylobacteraceae</taxon>
        <taxon>Campylobacter</taxon>
    </lineage>
</organism>
<dbReference type="InterPro" id="IPR010982">
    <property type="entry name" value="Lambda_DNA-bd_dom_sf"/>
</dbReference>
<evidence type="ECO:0000313" key="1">
    <source>
        <dbReference type="EMBL" id="OPA78924.1"/>
    </source>
</evidence>
<proteinExistence type="predicted"/>
<evidence type="ECO:0000313" key="2">
    <source>
        <dbReference type="Proteomes" id="UP000189728"/>
    </source>
</evidence>
<name>A0AAX0LAV0_9BACT</name>
<accession>A0AAX0LAV0</accession>
<dbReference type="Gene3D" id="1.10.260.40">
    <property type="entry name" value="lambda repressor-like DNA-binding domains"/>
    <property type="match status" value="1"/>
</dbReference>
<reference evidence="1 2" key="1">
    <citation type="submission" date="2016-08" db="EMBL/GenBank/DDBJ databases">
        <title>Campylobacter species from sea mammals.</title>
        <authorList>
            <person name="Gilbert M.J."/>
            <person name="Byrne B.A."/>
            <person name="Zomer A.L."/>
            <person name="Wagenaar J.A."/>
        </authorList>
    </citation>
    <scope>NUCLEOTIDE SEQUENCE [LARGE SCALE GENOMIC DNA]</scope>
    <source>
        <strain evidence="1 2">1105248</strain>
    </source>
</reference>
<dbReference type="Proteomes" id="UP000189728">
    <property type="component" value="Unassembled WGS sequence"/>
</dbReference>
<protein>
    <submittedName>
        <fullName evidence="1">DNA-binding protein</fullName>
    </submittedName>
</protein>
<keyword evidence="1" id="KW-0238">DNA-binding</keyword>
<dbReference type="GO" id="GO:0003677">
    <property type="term" value="F:DNA binding"/>
    <property type="evidence" value="ECO:0007669"/>
    <property type="project" value="UniProtKB-KW"/>
</dbReference>
<dbReference type="RefSeq" id="WP_069632435.1">
    <property type="nucleotide sequence ID" value="NZ_CP012547.1"/>
</dbReference>
<dbReference type="EMBL" id="MCRK01000024">
    <property type="protein sequence ID" value="OPA78924.1"/>
    <property type="molecule type" value="Genomic_DNA"/>
</dbReference>
<sequence>MIETNDIFNLLHNAVESKNLGKKISQNEMAKSLGIPMRTYQDWRLGRTKPQAAAVVCKMLCELDDDEALFVLKKIKKLAGA</sequence>
<dbReference type="SUPFAM" id="SSF47413">
    <property type="entry name" value="lambda repressor-like DNA-binding domains"/>
    <property type="match status" value="1"/>
</dbReference>
<comment type="caution">
    <text evidence="1">The sequence shown here is derived from an EMBL/GenBank/DDBJ whole genome shotgun (WGS) entry which is preliminary data.</text>
</comment>
<gene>
    <name evidence="1" type="ORF">BFG04_02555</name>
</gene>
<dbReference type="AlphaFoldDB" id="A0AAX0LAV0"/>